<evidence type="ECO:0000313" key="6">
    <source>
        <dbReference type="EMBL" id="HIU95701.1"/>
    </source>
</evidence>
<evidence type="ECO:0000259" key="5">
    <source>
        <dbReference type="Pfam" id="PF13180"/>
    </source>
</evidence>
<sequence length="517" mass="53711">MKDYRDSNNNSYENETTNYEPNFIMKEPDPETTTGSTAESSASGQETSAAGQHESAGTYQHGPHHTGSFRDPRENFRSRSTYGSADDTADASTTAADNTGNFSDNGTACDPQAASEYDAMKGASASWDNHNGLGKIHGKKRESKPISLTRRSLALIIALCVFLSAGFGIGGAALGNHLSDGGSSSSSSGSVSGAGYTLEDTTGSDLTVQEITAKAKPSVVEIKTESVSSDSWMQQYVTEGAGSGVVITNDGYIVTNNHVIEGANKIMVTTADEKEYEAQLVGTDSITDVAVLKIDASDLTPATYGNSDQLAVGDLAVAIGNPLGELGGTVTAGIISALDREIAIDGKTMTLLQTDSSINPGNSGGGLFNGDGQLIGIVVAKSSGSDVEGLGFAIPINTAADAAQQIMDQGYVSGQPSTGMSYTESSGQNSIDMLFNSTQSTTSVYIASVDGENAKAAGFQVGDRVYAVDDTEITSFNDLSSIVTAHEVGDTLTYTIVRDGQSMDISFQLEERTGESN</sequence>
<gene>
    <name evidence="6" type="ORF">IAD25_03200</name>
</gene>
<feature type="compositionally biased region" description="Low complexity" evidence="3">
    <location>
        <begin position="31"/>
        <end position="52"/>
    </location>
</feature>
<dbReference type="Proteomes" id="UP000824130">
    <property type="component" value="Unassembled WGS sequence"/>
</dbReference>
<dbReference type="Gene3D" id="2.40.10.120">
    <property type="match status" value="1"/>
</dbReference>
<dbReference type="Pfam" id="PF13365">
    <property type="entry name" value="Trypsin_2"/>
    <property type="match status" value="1"/>
</dbReference>
<dbReference type="InterPro" id="IPR051201">
    <property type="entry name" value="Chloro_Bact_Ser_Proteases"/>
</dbReference>
<dbReference type="PRINTS" id="PR00834">
    <property type="entry name" value="PROTEASES2C"/>
</dbReference>
<dbReference type="GO" id="GO:0006508">
    <property type="term" value="P:proteolysis"/>
    <property type="evidence" value="ECO:0007669"/>
    <property type="project" value="UniProtKB-KW"/>
</dbReference>
<keyword evidence="4" id="KW-1133">Transmembrane helix</keyword>
<comment type="caution">
    <text evidence="6">The sequence shown here is derived from an EMBL/GenBank/DDBJ whole genome shotgun (WGS) entry which is preliminary data.</text>
</comment>
<evidence type="ECO:0000256" key="1">
    <source>
        <dbReference type="ARBA" id="ARBA00022670"/>
    </source>
</evidence>
<evidence type="ECO:0000256" key="3">
    <source>
        <dbReference type="SAM" id="MobiDB-lite"/>
    </source>
</evidence>
<feature type="domain" description="PDZ" evidence="5">
    <location>
        <begin position="434"/>
        <end position="506"/>
    </location>
</feature>
<dbReference type="AlphaFoldDB" id="A0A9D1N6U1"/>
<dbReference type="SUPFAM" id="SSF50494">
    <property type="entry name" value="Trypsin-like serine proteases"/>
    <property type="match status" value="1"/>
</dbReference>
<feature type="transmembrane region" description="Helical" evidence="4">
    <location>
        <begin position="153"/>
        <end position="174"/>
    </location>
</feature>
<dbReference type="EMBL" id="DVOB01000069">
    <property type="protein sequence ID" value="HIU95701.1"/>
    <property type="molecule type" value="Genomic_DNA"/>
</dbReference>
<dbReference type="InterPro" id="IPR001940">
    <property type="entry name" value="Peptidase_S1C"/>
</dbReference>
<dbReference type="PANTHER" id="PTHR43343">
    <property type="entry name" value="PEPTIDASE S12"/>
    <property type="match status" value="1"/>
</dbReference>
<organism evidence="6 7">
    <name type="scientific">Candidatus Allocopromorpha excrementipullorum</name>
    <dbReference type="NCBI Taxonomy" id="2840743"/>
    <lineage>
        <taxon>Bacteria</taxon>
        <taxon>Bacillati</taxon>
        <taxon>Bacillota</taxon>
        <taxon>Clostridia</taxon>
        <taxon>Eubacteriales</taxon>
        <taxon>Eubacteriaceae</taxon>
        <taxon>Eubacteriaceae incertae sedis</taxon>
        <taxon>Candidatus Allocopromorpha</taxon>
    </lineage>
</organism>
<name>A0A9D1N6U1_9FIRM</name>
<keyword evidence="4" id="KW-0472">Membrane</keyword>
<dbReference type="Gene3D" id="2.30.42.10">
    <property type="match status" value="1"/>
</dbReference>
<dbReference type="PANTHER" id="PTHR43343:SF3">
    <property type="entry name" value="PROTEASE DO-LIKE 8, CHLOROPLASTIC"/>
    <property type="match status" value="1"/>
</dbReference>
<reference evidence="6" key="2">
    <citation type="journal article" date="2021" name="PeerJ">
        <title>Extensive microbial diversity within the chicken gut microbiome revealed by metagenomics and culture.</title>
        <authorList>
            <person name="Gilroy R."/>
            <person name="Ravi A."/>
            <person name="Getino M."/>
            <person name="Pursley I."/>
            <person name="Horton D.L."/>
            <person name="Alikhan N.F."/>
            <person name="Baker D."/>
            <person name="Gharbi K."/>
            <person name="Hall N."/>
            <person name="Watson M."/>
            <person name="Adriaenssens E.M."/>
            <person name="Foster-Nyarko E."/>
            <person name="Jarju S."/>
            <person name="Secka A."/>
            <person name="Antonio M."/>
            <person name="Oren A."/>
            <person name="Chaudhuri R.R."/>
            <person name="La Ragione R."/>
            <person name="Hildebrand F."/>
            <person name="Pallen M.J."/>
        </authorList>
    </citation>
    <scope>NUCLEOTIDE SEQUENCE</scope>
    <source>
        <strain evidence="6">ChiSjej4B22-8349</strain>
    </source>
</reference>
<proteinExistence type="predicted"/>
<reference evidence="6" key="1">
    <citation type="submission" date="2020-10" db="EMBL/GenBank/DDBJ databases">
        <authorList>
            <person name="Gilroy R."/>
        </authorList>
    </citation>
    <scope>NUCLEOTIDE SEQUENCE</scope>
    <source>
        <strain evidence="6">ChiSjej4B22-8349</strain>
    </source>
</reference>
<feature type="compositionally biased region" description="Low complexity" evidence="3">
    <location>
        <begin position="7"/>
        <end position="20"/>
    </location>
</feature>
<keyword evidence="4" id="KW-0812">Transmembrane</keyword>
<dbReference type="InterPro" id="IPR036034">
    <property type="entry name" value="PDZ_sf"/>
</dbReference>
<dbReference type="GO" id="GO:0004252">
    <property type="term" value="F:serine-type endopeptidase activity"/>
    <property type="evidence" value="ECO:0007669"/>
    <property type="project" value="InterPro"/>
</dbReference>
<evidence type="ECO:0000256" key="2">
    <source>
        <dbReference type="ARBA" id="ARBA00022801"/>
    </source>
</evidence>
<feature type="compositionally biased region" description="Low complexity" evidence="3">
    <location>
        <begin position="83"/>
        <end position="101"/>
    </location>
</feature>
<dbReference type="InterPro" id="IPR009003">
    <property type="entry name" value="Peptidase_S1_PA"/>
</dbReference>
<dbReference type="Pfam" id="PF13180">
    <property type="entry name" value="PDZ_2"/>
    <property type="match status" value="1"/>
</dbReference>
<keyword evidence="2" id="KW-0378">Hydrolase</keyword>
<evidence type="ECO:0000256" key="4">
    <source>
        <dbReference type="SAM" id="Phobius"/>
    </source>
</evidence>
<feature type="compositionally biased region" description="Basic and acidic residues" evidence="3">
    <location>
        <begin position="68"/>
        <end position="77"/>
    </location>
</feature>
<dbReference type="SUPFAM" id="SSF50156">
    <property type="entry name" value="PDZ domain-like"/>
    <property type="match status" value="1"/>
</dbReference>
<evidence type="ECO:0000313" key="7">
    <source>
        <dbReference type="Proteomes" id="UP000824130"/>
    </source>
</evidence>
<feature type="region of interest" description="Disordered" evidence="3">
    <location>
        <begin position="1"/>
        <end position="107"/>
    </location>
</feature>
<dbReference type="InterPro" id="IPR001478">
    <property type="entry name" value="PDZ"/>
</dbReference>
<accession>A0A9D1N6U1</accession>
<protein>
    <submittedName>
        <fullName evidence="6">Trypsin-like peptidase domain-containing protein</fullName>
    </submittedName>
</protein>
<keyword evidence="1" id="KW-0645">Protease</keyword>